<proteinExistence type="predicted"/>
<organism evidence="1 2">
    <name type="scientific">Symmachiella macrocystis</name>
    <dbReference type="NCBI Taxonomy" id="2527985"/>
    <lineage>
        <taxon>Bacteria</taxon>
        <taxon>Pseudomonadati</taxon>
        <taxon>Planctomycetota</taxon>
        <taxon>Planctomycetia</taxon>
        <taxon>Planctomycetales</taxon>
        <taxon>Planctomycetaceae</taxon>
        <taxon>Symmachiella</taxon>
    </lineage>
</organism>
<dbReference type="AlphaFoldDB" id="A0A5C6BIF6"/>
<comment type="caution">
    <text evidence="1">The sequence shown here is derived from an EMBL/GenBank/DDBJ whole genome shotgun (WGS) entry which is preliminary data.</text>
</comment>
<evidence type="ECO:0000313" key="1">
    <source>
        <dbReference type="EMBL" id="TWU11848.1"/>
    </source>
</evidence>
<protein>
    <submittedName>
        <fullName evidence="1">Uncharacterized protein</fullName>
    </submittedName>
</protein>
<name>A0A5C6BIF6_9PLAN</name>
<accession>A0A5C6BIF6</accession>
<reference evidence="1 2" key="1">
    <citation type="submission" date="2019-02" db="EMBL/GenBank/DDBJ databases">
        <title>Deep-cultivation of Planctomycetes and their phenomic and genomic characterization uncovers novel biology.</title>
        <authorList>
            <person name="Wiegand S."/>
            <person name="Jogler M."/>
            <person name="Boedeker C."/>
            <person name="Pinto D."/>
            <person name="Vollmers J."/>
            <person name="Rivas-Marin E."/>
            <person name="Kohn T."/>
            <person name="Peeters S.H."/>
            <person name="Heuer A."/>
            <person name="Rast P."/>
            <person name="Oberbeckmann S."/>
            <person name="Bunk B."/>
            <person name="Jeske O."/>
            <person name="Meyerdierks A."/>
            <person name="Storesund J.E."/>
            <person name="Kallscheuer N."/>
            <person name="Luecker S."/>
            <person name="Lage O.M."/>
            <person name="Pohl T."/>
            <person name="Merkel B.J."/>
            <person name="Hornburger P."/>
            <person name="Mueller R.-W."/>
            <person name="Bruemmer F."/>
            <person name="Labrenz M."/>
            <person name="Spormann A.M."/>
            <person name="Op Den Camp H."/>
            <person name="Overmann J."/>
            <person name="Amann R."/>
            <person name="Jetten M.S.M."/>
            <person name="Mascher T."/>
            <person name="Medema M.H."/>
            <person name="Devos D.P."/>
            <person name="Kaster A.-K."/>
            <person name="Ovreas L."/>
            <person name="Rohde M."/>
            <person name="Galperin M.Y."/>
            <person name="Jogler C."/>
        </authorList>
    </citation>
    <scope>NUCLEOTIDE SEQUENCE [LARGE SCALE GENOMIC DNA]</scope>
    <source>
        <strain evidence="1 2">CA54</strain>
    </source>
</reference>
<keyword evidence="2" id="KW-1185">Reference proteome</keyword>
<gene>
    <name evidence="1" type="ORF">CA54_06600</name>
</gene>
<evidence type="ECO:0000313" key="2">
    <source>
        <dbReference type="Proteomes" id="UP000320735"/>
    </source>
</evidence>
<dbReference type="EMBL" id="SJPP01000001">
    <property type="protein sequence ID" value="TWU11848.1"/>
    <property type="molecule type" value="Genomic_DNA"/>
</dbReference>
<dbReference type="Proteomes" id="UP000320735">
    <property type="component" value="Unassembled WGS sequence"/>
</dbReference>
<sequence>MSKFSAHGQQVPTNAIVPTNILYDLPFTVPIFQRSTRTSCKRVPTLSFWEMHITAN</sequence>